<accession>A0A369KBP1</accession>
<keyword evidence="1" id="KW-0812">Transmembrane</keyword>
<evidence type="ECO:0000313" key="2">
    <source>
        <dbReference type="EMBL" id="RDB31338.1"/>
    </source>
</evidence>
<dbReference type="Proteomes" id="UP000253816">
    <property type="component" value="Unassembled WGS sequence"/>
</dbReference>
<gene>
    <name evidence="2" type="ORF">HAT2_00558</name>
</gene>
<dbReference type="EMBL" id="QQBG01000019">
    <property type="protein sequence ID" value="RDB31338.1"/>
    <property type="molecule type" value="Genomic_DNA"/>
</dbReference>
<evidence type="ECO:0000313" key="3">
    <source>
        <dbReference type="Proteomes" id="UP000253816"/>
    </source>
</evidence>
<evidence type="ECO:0000256" key="1">
    <source>
        <dbReference type="SAM" id="Phobius"/>
    </source>
</evidence>
<reference evidence="2 3" key="1">
    <citation type="submission" date="2018-07" db="EMBL/GenBank/DDBJ databases">
        <title>Comparative genomics of the Candidatus Parilichlamydiaceae reveals evidence of convergent evolution and genome reduction in the phylum Chlamydiae.</title>
        <authorList>
            <person name="Taylor-Brown A."/>
            <person name="Polkinghorne A."/>
        </authorList>
    </citation>
    <scope>NUCLEOTIDE SEQUENCE [LARGE SCALE GENOMIC DNA]</scope>
    <source>
        <strain evidence="2 3">Hat2</strain>
    </source>
</reference>
<organism evidence="2 3">
    <name type="scientific">Candidatus Similichlamydia laticola</name>
    <dbReference type="NCBI Taxonomy" id="2170265"/>
    <lineage>
        <taxon>Bacteria</taxon>
        <taxon>Pseudomonadati</taxon>
        <taxon>Chlamydiota</taxon>
        <taxon>Chlamydiia</taxon>
        <taxon>Parachlamydiales</taxon>
        <taxon>Candidatus Parilichlamydiaceae</taxon>
        <taxon>Candidatus Similichlamydia</taxon>
    </lineage>
</organism>
<feature type="transmembrane region" description="Helical" evidence="1">
    <location>
        <begin position="270"/>
        <end position="299"/>
    </location>
</feature>
<proteinExistence type="predicted"/>
<dbReference type="AlphaFoldDB" id="A0A369KBP1"/>
<sequence>MPLQSAPVIDVDQGAVDLLIAYEKEAFVEICSDFQKFLRSIVNENKLYYLPILLEEPPGKFRSSQGFLGEIRHVFSRRCREGSELLVKACDCGGLFFFQERIEAFQEEVRKMFSSMISFSSTLEKRVQNSSYLFPDAAQSKMESFAFSFMQEKIEVCDKWMTDLLSEDLHCICDSRLLLNQERRLLLGQKIQESIQSLEGAIKRTSGEDHDSLAYLFELSHLCHTCIRLIGKTCPEFIQSFFSKYRKSLEQIQLSETAWSNAFISFLRRFFFSCLVSFLTLLFWRPLLGILLFFLLLFVNGFALKREREIYIKHLDAFSAILRIYSCSC</sequence>
<name>A0A369KBP1_9BACT</name>
<protein>
    <submittedName>
        <fullName evidence="2">Uncharacterized protein</fullName>
    </submittedName>
</protein>
<keyword evidence="1" id="KW-0472">Membrane</keyword>
<keyword evidence="3" id="KW-1185">Reference proteome</keyword>
<keyword evidence="1" id="KW-1133">Transmembrane helix</keyword>
<comment type="caution">
    <text evidence="2">The sequence shown here is derived from an EMBL/GenBank/DDBJ whole genome shotgun (WGS) entry which is preliminary data.</text>
</comment>